<feature type="transmembrane region" description="Helical" evidence="1">
    <location>
        <begin position="16"/>
        <end position="36"/>
    </location>
</feature>
<keyword evidence="1" id="KW-0472">Membrane</keyword>
<evidence type="ECO:0008006" key="4">
    <source>
        <dbReference type="Google" id="ProtNLM"/>
    </source>
</evidence>
<feature type="transmembrane region" description="Helical" evidence="1">
    <location>
        <begin position="148"/>
        <end position="168"/>
    </location>
</feature>
<dbReference type="AlphaFoldDB" id="A0A3S9MYT6"/>
<evidence type="ECO:0000313" key="3">
    <source>
        <dbReference type="Proteomes" id="UP000279600"/>
    </source>
</evidence>
<keyword evidence="1" id="KW-0812">Transmembrane</keyword>
<feature type="transmembrane region" description="Helical" evidence="1">
    <location>
        <begin position="120"/>
        <end position="142"/>
    </location>
</feature>
<name>A0A3S9MYT6_9FLAO</name>
<proteinExistence type="predicted"/>
<gene>
    <name evidence="2" type="ORF">EJ995_08905</name>
</gene>
<dbReference type="EMBL" id="CP034549">
    <property type="protein sequence ID" value="AZQ44350.1"/>
    <property type="molecule type" value="Genomic_DNA"/>
</dbReference>
<evidence type="ECO:0000256" key="1">
    <source>
        <dbReference type="SAM" id="Phobius"/>
    </source>
</evidence>
<keyword evidence="3" id="KW-1185">Reference proteome</keyword>
<dbReference type="KEGG" id="noj:EJ995_08905"/>
<accession>A0A3S9MYT6</accession>
<organism evidence="2 3">
    <name type="scientific">Nonlabens ponticola</name>
    <dbReference type="NCBI Taxonomy" id="2496866"/>
    <lineage>
        <taxon>Bacteria</taxon>
        <taxon>Pseudomonadati</taxon>
        <taxon>Bacteroidota</taxon>
        <taxon>Flavobacteriia</taxon>
        <taxon>Flavobacteriales</taxon>
        <taxon>Flavobacteriaceae</taxon>
        <taxon>Nonlabens</taxon>
    </lineage>
</organism>
<dbReference type="OrthoDB" id="6330679at2"/>
<reference evidence="2 3" key="1">
    <citation type="submission" date="2018-12" db="EMBL/GenBank/DDBJ databases">
        <title>Complete genome of Nonlabens sp. MJ115.</title>
        <authorList>
            <person name="Choi H.S."/>
            <person name="Jung J."/>
        </authorList>
    </citation>
    <scope>NUCLEOTIDE SEQUENCE [LARGE SCALE GENOMIC DNA]</scope>
    <source>
        <strain evidence="2 3">MJ115</strain>
    </source>
</reference>
<keyword evidence="1" id="KW-1133">Transmembrane helix</keyword>
<evidence type="ECO:0000313" key="2">
    <source>
        <dbReference type="EMBL" id="AZQ44350.1"/>
    </source>
</evidence>
<dbReference type="Proteomes" id="UP000279600">
    <property type="component" value="Chromosome"/>
</dbReference>
<sequence length="169" mass="19304">MGRKTSNKMRLYHRNLGFFLAGIMAVYAISGIALIFRDTDYLKKEVIHEKRIATNLDQAALRTELRIKKLEVIKTSNDTLYFKEGTYNTATGDAVFTKMQTPYLLDKLQHFHKAKTGDPLYYLNIFFGVGLLFFVVSAFWMFMPSTPIFKKGVLFAAAGLVLTLLLLFI</sequence>
<dbReference type="RefSeq" id="WP_126447705.1">
    <property type="nucleotide sequence ID" value="NZ_CP034549.1"/>
</dbReference>
<protein>
    <recommendedName>
        <fullName evidence="4">PepSY domain-containing protein</fullName>
    </recommendedName>
</protein>